<keyword evidence="2 3" id="KW-0786">Thiamine pyrophosphate</keyword>
<dbReference type="Pfam" id="PF00205">
    <property type="entry name" value="TPP_enzyme_M"/>
    <property type="match status" value="1"/>
</dbReference>
<organism evidence="7 8">
    <name type="scientific">Clostridium oryzae</name>
    <dbReference type="NCBI Taxonomy" id="1450648"/>
    <lineage>
        <taxon>Bacteria</taxon>
        <taxon>Bacillati</taxon>
        <taxon>Bacillota</taxon>
        <taxon>Clostridia</taxon>
        <taxon>Eubacteriales</taxon>
        <taxon>Clostridiaceae</taxon>
        <taxon>Clostridium</taxon>
    </lineage>
</organism>
<protein>
    <submittedName>
        <fullName evidence="7">Acetolactate synthase isozyme 2 large subunit</fullName>
        <ecNumber evidence="7">2.2.1.6</ecNumber>
    </submittedName>
</protein>
<dbReference type="Gene3D" id="3.40.50.970">
    <property type="match status" value="2"/>
</dbReference>
<feature type="domain" description="Thiamine pyrophosphate enzyme TPP-binding" evidence="5">
    <location>
        <begin position="372"/>
        <end position="520"/>
    </location>
</feature>
<dbReference type="Pfam" id="PF02776">
    <property type="entry name" value="TPP_enzyme_N"/>
    <property type="match status" value="1"/>
</dbReference>
<dbReference type="EMBL" id="MZGV01000004">
    <property type="protein sequence ID" value="OPJ64435.1"/>
    <property type="molecule type" value="Genomic_DNA"/>
</dbReference>
<dbReference type="STRING" id="1450648.CLORY_06290"/>
<keyword evidence="7" id="KW-0808">Transferase</keyword>
<gene>
    <name evidence="7" type="primary">ilvG</name>
    <name evidence="7" type="ORF">CLORY_06290</name>
</gene>
<dbReference type="PANTHER" id="PTHR18968">
    <property type="entry name" value="THIAMINE PYROPHOSPHATE ENZYMES"/>
    <property type="match status" value="1"/>
</dbReference>
<dbReference type="GO" id="GO:0003984">
    <property type="term" value="F:acetolactate synthase activity"/>
    <property type="evidence" value="ECO:0007669"/>
    <property type="project" value="UniProtKB-EC"/>
</dbReference>
<dbReference type="GO" id="GO:0009097">
    <property type="term" value="P:isoleucine biosynthetic process"/>
    <property type="evidence" value="ECO:0007669"/>
    <property type="project" value="TreeGrafter"/>
</dbReference>
<evidence type="ECO:0000256" key="2">
    <source>
        <dbReference type="ARBA" id="ARBA00023052"/>
    </source>
</evidence>
<proteinExistence type="inferred from homology"/>
<dbReference type="CDD" id="cd00568">
    <property type="entry name" value="TPP_enzymes"/>
    <property type="match status" value="1"/>
</dbReference>
<dbReference type="InterPro" id="IPR045229">
    <property type="entry name" value="TPP_enz"/>
</dbReference>
<dbReference type="InterPro" id="IPR029061">
    <property type="entry name" value="THDP-binding"/>
</dbReference>
<dbReference type="Proteomes" id="UP000190080">
    <property type="component" value="Unassembled WGS sequence"/>
</dbReference>
<name>A0A1V4IXC7_9CLOT</name>
<evidence type="ECO:0000256" key="3">
    <source>
        <dbReference type="RuleBase" id="RU362132"/>
    </source>
</evidence>
<evidence type="ECO:0000313" key="8">
    <source>
        <dbReference type="Proteomes" id="UP000190080"/>
    </source>
</evidence>
<dbReference type="GO" id="GO:0030976">
    <property type="term" value="F:thiamine pyrophosphate binding"/>
    <property type="evidence" value="ECO:0007669"/>
    <property type="project" value="InterPro"/>
</dbReference>
<dbReference type="PANTHER" id="PTHR18968:SF13">
    <property type="entry name" value="ACETOLACTATE SYNTHASE CATALYTIC SUBUNIT, MITOCHONDRIAL"/>
    <property type="match status" value="1"/>
</dbReference>
<dbReference type="GO" id="GO:0005948">
    <property type="term" value="C:acetolactate synthase complex"/>
    <property type="evidence" value="ECO:0007669"/>
    <property type="project" value="TreeGrafter"/>
</dbReference>
<comment type="similarity">
    <text evidence="1 3">Belongs to the TPP enzyme family.</text>
</comment>
<dbReference type="Pfam" id="PF02775">
    <property type="entry name" value="TPP_enzyme_C"/>
    <property type="match status" value="1"/>
</dbReference>
<dbReference type="SUPFAM" id="SSF52518">
    <property type="entry name" value="Thiamin diphosphate-binding fold (THDP-binding)"/>
    <property type="match status" value="2"/>
</dbReference>
<evidence type="ECO:0000313" key="7">
    <source>
        <dbReference type="EMBL" id="OPJ64435.1"/>
    </source>
</evidence>
<dbReference type="GO" id="GO:0050660">
    <property type="term" value="F:flavin adenine dinucleotide binding"/>
    <property type="evidence" value="ECO:0007669"/>
    <property type="project" value="TreeGrafter"/>
</dbReference>
<dbReference type="AlphaFoldDB" id="A0A1V4IXC7"/>
<dbReference type="GO" id="GO:0009099">
    <property type="term" value="P:L-valine biosynthetic process"/>
    <property type="evidence" value="ECO:0007669"/>
    <property type="project" value="TreeGrafter"/>
</dbReference>
<accession>A0A1V4IXC7</accession>
<dbReference type="InterPro" id="IPR011766">
    <property type="entry name" value="TPP_enzyme_TPP-bd"/>
</dbReference>
<dbReference type="RefSeq" id="WP_169911509.1">
    <property type="nucleotide sequence ID" value="NZ_MZGV01000004.1"/>
</dbReference>
<keyword evidence="8" id="KW-1185">Reference proteome</keyword>
<feature type="domain" description="Thiamine pyrophosphate enzyme central" evidence="4">
    <location>
        <begin position="188"/>
        <end position="320"/>
    </location>
</feature>
<evidence type="ECO:0000256" key="1">
    <source>
        <dbReference type="ARBA" id="ARBA00007812"/>
    </source>
</evidence>
<evidence type="ECO:0000259" key="6">
    <source>
        <dbReference type="Pfam" id="PF02776"/>
    </source>
</evidence>
<dbReference type="CDD" id="cd07035">
    <property type="entry name" value="TPP_PYR_POX_like"/>
    <property type="match status" value="1"/>
</dbReference>
<feature type="domain" description="Thiamine pyrophosphate enzyme N-terminal TPP-binding" evidence="6">
    <location>
        <begin position="1"/>
        <end position="117"/>
    </location>
</feature>
<sequence>MRISDVIVKLLEINGVKYIFGIPASTFAGINDALNDSDIEYIITKNEAGASYSASKYADLSKKIGVCLLAGGVGVSNAINGINDAKRNKVPMLIICGDTKRAFNGKGAIQELDNEKMVSSITKYAKNILNEDEAVSEIEKAIKIAMTPPCGPVLISIPFDVQLAEFNGRINNQKIHIQSIECDDEMLHEAIKEINSVKHGIILVGKGARGLGEEIKRLSRKLKWPIISTPNAKGVINTDFDYYIGNYGFCSADGAVEYIEKGQIDCLLILGSSLGQTATRDFNDVLVRNKKVIRIDWDRQEFNKVFNEDISVYYDLKKAMPILHESIAAKECVFKKPIENKPYVKNHTGISLRLFFEKMPEILPKDTCIIGDMGDFFNYIFKYMPVTNGIDYLTSMNYACMGTGIAGAMGAYLADTSKTCAVVAGDGSFYMNGAEILTAREYNMPIIYFIINNAMLGLVRNGSRVFMGRQCKGKVEFKRSNIASIAQAMGVDSVVINSVDEIDSIKHLFVDRKSPLVVEVVTDGTEVFIDTDRIKKVN</sequence>
<comment type="caution">
    <text evidence="7">The sequence shown here is derived from an EMBL/GenBank/DDBJ whole genome shotgun (WGS) entry which is preliminary data.</text>
</comment>
<evidence type="ECO:0000259" key="5">
    <source>
        <dbReference type="Pfam" id="PF02775"/>
    </source>
</evidence>
<dbReference type="SUPFAM" id="SSF52467">
    <property type="entry name" value="DHS-like NAD/FAD-binding domain"/>
    <property type="match status" value="1"/>
</dbReference>
<dbReference type="Gene3D" id="3.40.50.1220">
    <property type="entry name" value="TPP-binding domain"/>
    <property type="match status" value="1"/>
</dbReference>
<reference evidence="7 8" key="1">
    <citation type="submission" date="2017-03" db="EMBL/GenBank/DDBJ databases">
        <title>Genome sequence of Clostridium oryzae DSM 28571.</title>
        <authorList>
            <person name="Poehlein A."/>
            <person name="Daniel R."/>
        </authorList>
    </citation>
    <scope>NUCLEOTIDE SEQUENCE [LARGE SCALE GENOMIC DNA]</scope>
    <source>
        <strain evidence="7 8">DSM 28571</strain>
    </source>
</reference>
<dbReference type="GO" id="GO:0000287">
    <property type="term" value="F:magnesium ion binding"/>
    <property type="evidence" value="ECO:0007669"/>
    <property type="project" value="InterPro"/>
</dbReference>
<dbReference type="InterPro" id="IPR012001">
    <property type="entry name" value="Thiamin_PyroP_enz_TPP-bd_dom"/>
</dbReference>
<evidence type="ECO:0000259" key="4">
    <source>
        <dbReference type="Pfam" id="PF00205"/>
    </source>
</evidence>
<dbReference type="EC" id="2.2.1.6" evidence="7"/>
<dbReference type="InterPro" id="IPR029035">
    <property type="entry name" value="DHS-like_NAD/FAD-binding_dom"/>
</dbReference>
<dbReference type="InterPro" id="IPR012000">
    <property type="entry name" value="Thiamin_PyroP_enz_cen_dom"/>
</dbReference>